<dbReference type="RefSeq" id="WP_155322350.1">
    <property type="nucleotide sequence ID" value="NZ_AP021876.1"/>
</dbReference>
<dbReference type="InterPro" id="IPR007712">
    <property type="entry name" value="RelE/ParE_toxin"/>
</dbReference>
<evidence type="ECO:0000313" key="3">
    <source>
        <dbReference type="Proteomes" id="UP000425960"/>
    </source>
</evidence>
<dbReference type="InterPro" id="IPR035093">
    <property type="entry name" value="RelE/ParE_toxin_dom_sf"/>
</dbReference>
<dbReference type="Pfam" id="PF05016">
    <property type="entry name" value="ParE_toxin"/>
    <property type="match status" value="1"/>
</dbReference>
<accession>A0A5K7ZN85</accession>
<keyword evidence="1" id="KW-1277">Toxin-antitoxin system</keyword>
<dbReference type="PANTHER" id="PTHR38813:SF1">
    <property type="entry name" value="TOXIN RELE1-RELATED"/>
    <property type="match status" value="1"/>
</dbReference>
<gene>
    <name evidence="2" type="ORF">DSCO28_22930</name>
</gene>
<evidence type="ECO:0000313" key="2">
    <source>
        <dbReference type="EMBL" id="BBO81727.1"/>
    </source>
</evidence>
<sequence length="90" mass="10576">MYKLDLTKTAGKFLQKLPAKQFRQIVTTIFRLRELPEPHDANQLVGYPEYLRVDIGEYRIIYRVNGDTVKICVIGKRNNSEVYKRFKRGG</sequence>
<dbReference type="InterPro" id="IPR052747">
    <property type="entry name" value="TA_system_RelE_toxin"/>
</dbReference>
<proteinExistence type="predicted"/>
<reference evidence="2 3" key="1">
    <citation type="submission" date="2019-11" db="EMBL/GenBank/DDBJ databases">
        <title>Comparative genomics of hydrocarbon-degrading Desulfosarcina strains.</title>
        <authorList>
            <person name="Watanabe M."/>
            <person name="Kojima H."/>
            <person name="Fukui M."/>
        </authorList>
    </citation>
    <scope>NUCLEOTIDE SEQUENCE [LARGE SCALE GENOMIC DNA]</scope>
    <source>
        <strain evidence="2 3">28bB2T</strain>
    </source>
</reference>
<dbReference type="AlphaFoldDB" id="A0A5K7ZN85"/>
<evidence type="ECO:0000256" key="1">
    <source>
        <dbReference type="ARBA" id="ARBA00022649"/>
    </source>
</evidence>
<organism evidence="2 3">
    <name type="scientific">Desulfosarcina ovata subsp. sediminis</name>
    <dbReference type="NCBI Taxonomy" id="885957"/>
    <lineage>
        <taxon>Bacteria</taxon>
        <taxon>Pseudomonadati</taxon>
        <taxon>Thermodesulfobacteriota</taxon>
        <taxon>Desulfobacteria</taxon>
        <taxon>Desulfobacterales</taxon>
        <taxon>Desulfosarcinaceae</taxon>
        <taxon>Desulfosarcina</taxon>
    </lineage>
</organism>
<dbReference type="PANTHER" id="PTHR38813">
    <property type="match status" value="1"/>
</dbReference>
<dbReference type="SUPFAM" id="SSF143011">
    <property type="entry name" value="RelE-like"/>
    <property type="match status" value="1"/>
</dbReference>
<dbReference type="Proteomes" id="UP000425960">
    <property type="component" value="Chromosome"/>
</dbReference>
<dbReference type="KEGG" id="dov:DSCO28_22930"/>
<name>A0A5K7ZN85_9BACT</name>
<dbReference type="EMBL" id="AP021876">
    <property type="protein sequence ID" value="BBO81727.1"/>
    <property type="molecule type" value="Genomic_DNA"/>
</dbReference>
<protein>
    <submittedName>
        <fullName evidence="2">Uncharacterized protein</fullName>
    </submittedName>
</protein>
<dbReference type="Gene3D" id="3.30.2310.20">
    <property type="entry name" value="RelE-like"/>
    <property type="match status" value="1"/>
</dbReference>